<accession>K2PXS5</accession>
<dbReference type="eggNOG" id="ENOG50349M2">
    <property type="taxonomic scope" value="Bacteria"/>
</dbReference>
<organism evidence="1 2">
    <name type="scientific">Galbibacter marinus</name>
    <dbReference type="NCBI Taxonomy" id="555500"/>
    <lineage>
        <taxon>Bacteria</taxon>
        <taxon>Pseudomonadati</taxon>
        <taxon>Bacteroidota</taxon>
        <taxon>Flavobacteriia</taxon>
        <taxon>Flavobacteriales</taxon>
        <taxon>Flavobacteriaceae</taxon>
        <taxon>Galbibacter</taxon>
    </lineage>
</organism>
<dbReference type="EMBL" id="AMSG01000002">
    <property type="protein sequence ID" value="EKF56224.1"/>
    <property type="molecule type" value="Genomic_DNA"/>
</dbReference>
<reference evidence="1 2" key="1">
    <citation type="journal article" date="2012" name="J. Bacteriol.">
        <title>Genome Sequence of Galbibacter marinum Type Strain ck-I2-15.</title>
        <authorList>
            <person name="Lai Q."/>
            <person name="Li C."/>
            <person name="Shao Z."/>
        </authorList>
    </citation>
    <scope>NUCLEOTIDE SEQUENCE [LARGE SCALE GENOMIC DNA]</scope>
    <source>
        <strain evidence="2">ck-I2-15</strain>
    </source>
</reference>
<protein>
    <submittedName>
        <fullName evidence="1">Uncharacterized protein</fullName>
    </submittedName>
</protein>
<dbReference type="OrthoDB" id="1273457at2"/>
<sequence>MACTDTIATENLEYCPSDEIASGVSETEVYACPLSDFLTIGAPPKLGEATTLEEAGSISAESSHTFAEGKGFHKLMLKPDSGNVVSTPQGSKGNITFENKFTAAIPGGTKKTVGWVRKYKGVPMIFIIVEKDGTQRQLGSKLSPSYMNTDSGYASGAAPGDDKITTVSFSDVQPYIAPVYEGTITEFTPPTP</sequence>
<evidence type="ECO:0000313" key="2">
    <source>
        <dbReference type="Proteomes" id="UP000007364"/>
    </source>
</evidence>
<keyword evidence="2" id="KW-1185">Reference proteome</keyword>
<comment type="caution">
    <text evidence="1">The sequence shown here is derived from an EMBL/GenBank/DDBJ whole genome shotgun (WGS) entry which is preliminary data.</text>
</comment>
<dbReference type="RefSeq" id="WP_008990243.1">
    <property type="nucleotide sequence ID" value="NZ_AMSG01000002.1"/>
</dbReference>
<proteinExistence type="predicted"/>
<dbReference type="AlphaFoldDB" id="K2PXS5"/>
<dbReference type="Proteomes" id="UP000007364">
    <property type="component" value="Unassembled WGS sequence"/>
</dbReference>
<gene>
    <name evidence="1" type="ORF">I215_01838</name>
</gene>
<evidence type="ECO:0000313" key="1">
    <source>
        <dbReference type="EMBL" id="EKF56224.1"/>
    </source>
</evidence>
<dbReference type="STRING" id="555500.I215_01838"/>
<name>K2PXS5_9FLAO</name>